<organism evidence="6 7">
    <name type="scientific">Lentilactobacillus farraginis DSM 18382 = JCM 14108</name>
    <dbReference type="NCBI Taxonomy" id="1423743"/>
    <lineage>
        <taxon>Bacteria</taxon>
        <taxon>Bacillati</taxon>
        <taxon>Bacillota</taxon>
        <taxon>Bacilli</taxon>
        <taxon>Lactobacillales</taxon>
        <taxon>Lactobacillaceae</taxon>
        <taxon>Lentilactobacillus</taxon>
    </lineage>
</organism>
<dbReference type="Gene3D" id="1.10.10.10">
    <property type="entry name" value="Winged helix-like DNA-binding domain superfamily/Winged helix DNA-binding domain"/>
    <property type="match status" value="1"/>
</dbReference>
<dbReference type="SUPFAM" id="SSF46689">
    <property type="entry name" value="Homeodomain-like"/>
    <property type="match status" value="1"/>
</dbReference>
<proteinExistence type="inferred from homology"/>
<dbReference type="PATRIC" id="fig|1423743.5.peg.768"/>
<dbReference type="InterPro" id="IPR051054">
    <property type="entry name" value="SorC_transcr_regulators"/>
</dbReference>
<evidence type="ECO:0000256" key="4">
    <source>
        <dbReference type="ARBA" id="ARBA00023163"/>
    </source>
</evidence>
<name>A0A0R1VRH8_9LACO</name>
<dbReference type="Proteomes" id="UP000051966">
    <property type="component" value="Unassembled WGS sequence"/>
</dbReference>
<dbReference type="GO" id="GO:0030246">
    <property type="term" value="F:carbohydrate binding"/>
    <property type="evidence" value="ECO:0007669"/>
    <property type="project" value="InterPro"/>
</dbReference>
<evidence type="ECO:0000313" key="7">
    <source>
        <dbReference type="Proteomes" id="UP000051966"/>
    </source>
</evidence>
<keyword evidence="4" id="KW-0804">Transcription</keyword>
<evidence type="ECO:0000256" key="1">
    <source>
        <dbReference type="ARBA" id="ARBA00010466"/>
    </source>
</evidence>
<dbReference type="PANTHER" id="PTHR34294:SF1">
    <property type="entry name" value="TRANSCRIPTIONAL REGULATOR LSRR"/>
    <property type="match status" value="1"/>
</dbReference>
<evidence type="ECO:0000313" key="6">
    <source>
        <dbReference type="EMBL" id="KRM05206.1"/>
    </source>
</evidence>
<accession>A0A0R1VRH8</accession>
<dbReference type="Gene3D" id="3.40.50.1360">
    <property type="match status" value="1"/>
</dbReference>
<evidence type="ECO:0000259" key="5">
    <source>
        <dbReference type="Pfam" id="PF04198"/>
    </source>
</evidence>
<comment type="caution">
    <text evidence="6">The sequence shown here is derived from an EMBL/GenBank/DDBJ whole genome shotgun (WGS) entry which is preliminary data.</text>
</comment>
<dbReference type="RefSeq" id="WP_235807157.1">
    <property type="nucleotide sequence ID" value="NZ_AZFY01000111.1"/>
</dbReference>
<evidence type="ECO:0000256" key="2">
    <source>
        <dbReference type="ARBA" id="ARBA00023015"/>
    </source>
</evidence>
<dbReference type="InterPro" id="IPR037171">
    <property type="entry name" value="NagB/RpiA_transferase-like"/>
</dbReference>
<protein>
    <submittedName>
        <fullName evidence="6">Transcriptional regulator, DeoR family</fullName>
    </submittedName>
</protein>
<dbReference type="Pfam" id="PF13412">
    <property type="entry name" value="HTH_24"/>
    <property type="match status" value="1"/>
</dbReference>
<dbReference type="InterPro" id="IPR007324">
    <property type="entry name" value="Sugar-bd_dom_put"/>
</dbReference>
<reference evidence="6 7" key="1">
    <citation type="journal article" date="2015" name="Genome Announc.">
        <title>Expanding the biotechnology potential of lactobacilli through comparative genomics of 213 strains and associated genera.</title>
        <authorList>
            <person name="Sun Z."/>
            <person name="Harris H.M."/>
            <person name="McCann A."/>
            <person name="Guo C."/>
            <person name="Argimon S."/>
            <person name="Zhang W."/>
            <person name="Yang X."/>
            <person name="Jeffery I.B."/>
            <person name="Cooney J.C."/>
            <person name="Kagawa T.F."/>
            <person name="Liu W."/>
            <person name="Song Y."/>
            <person name="Salvetti E."/>
            <person name="Wrobel A."/>
            <person name="Rasinkangas P."/>
            <person name="Parkhill J."/>
            <person name="Rea M.C."/>
            <person name="O'Sullivan O."/>
            <person name="Ritari J."/>
            <person name="Douillard F.P."/>
            <person name="Paul Ross R."/>
            <person name="Yang R."/>
            <person name="Briner A.E."/>
            <person name="Felis G.E."/>
            <person name="de Vos W.M."/>
            <person name="Barrangou R."/>
            <person name="Klaenhammer T.R."/>
            <person name="Caufield P.W."/>
            <person name="Cui Y."/>
            <person name="Zhang H."/>
            <person name="O'Toole P.W."/>
        </authorList>
    </citation>
    <scope>NUCLEOTIDE SEQUENCE [LARGE SCALE GENOMIC DNA]</scope>
    <source>
        <strain evidence="6 7">DSM 18382</strain>
    </source>
</reference>
<dbReference type="InterPro" id="IPR036388">
    <property type="entry name" value="WH-like_DNA-bd_sf"/>
</dbReference>
<feature type="domain" description="Sugar-binding" evidence="5">
    <location>
        <begin position="65"/>
        <end position="233"/>
    </location>
</feature>
<sequence length="244" mass="27688">MHAEKKNGYSYEKFQQIIEISRYYYQDGLSQIEIAKKMGLSRPTISKALQTARESGIVTIKITDPFENTELIEKQLKKKYGLKDVLIASQVNRNEKSIIDSLGEKAADYLNKIVHDDDIIGINWGRTMEAVANHLRESQCQNVKVVQLKGSVTNSKESNYSADITNKFNHAFHTQANILPLPVIFGDSKIKSIVVQDQFIENVIREGYEANVALFTVGTTRPKAMLFRLGYLGSVWKLFKPNQN</sequence>
<evidence type="ECO:0000256" key="3">
    <source>
        <dbReference type="ARBA" id="ARBA00023125"/>
    </source>
</evidence>
<dbReference type="EMBL" id="AZFY01000111">
    <property type="protein sequence ID" value="KRM05206.1"/>
    <property type="molecule type" value="Genomic_DNA"/>
</dbReference>
<gene>
    <name evidence="6" type="ORF">FD41_GL000747</name>
</gene>
<dbReference type="AlphaFoldDB" id="A0A0R1VRH8"/>
<dbReference type="GO" id="GO:0003677">
    <property type="term" value="F:DNA binding"/>
    <property type="evidence" value="ECO:0007669"/>
    <property type="project" value="UniProtKB-KW"/>
</dbReference>
<dbReference type="SUPFAM" id="SSF100950">
    <property type="entry name" value="NagB/RpiA/CoA transferase-like"/>
    <property type="match status" value="1"/>
</dbReference>
<dbReference type="InterPro" id="IPR009057">
    <property type="entry name" value="Homeodomain-like_sf"/>
</dbReference>
<keyword evidence="3" id="KW-0238">DNA-binding</keyword>
<keyword evidence="7" id="KW-1185">Reference proteome</keyword>
<dbReference type="PANTHER" id="PTHR34294">
    <property type="entry name" value="TRANSCRIPTIONAL REGULATOR-RELATED"/>
    <property type="match status" value="1"/>
</dbReference>
<comment type="similarity">
    <text evidence="1">Belongs to the SorC transcriptional regulatory family.</text>
</comment>
<keyword evidence="2" id="KW-0805">Transcription regulation</keyword>
<dbReference type="Pfam" id="PF04198">
    <property type="entry name" value="Sugar-bind"/>
    <property type="match status" value="1"/>
</dbReference>